<dbReference type="SUPFAM" id="SSF52047">
    <property type="entry name" value="RNI-like"/>
    <property type="match status" value="1"/>
</dbReference>
<dbReference type="SMART" id="SM00367">
    <property type="entry name" value="LRR_CC"/>
    <property type="match status" value="6"/>
</dbReference>
<dbReference type="GO" id="GO:0019005">
    <property type="term" value="C:SCF ubiquitin ligase complex"/>
    <property type="evidence" value="ECO:0007669"/>
    <property type="project" value="TreeGrafter"/>
</dbReference>
<sequence length="278" mass="29887">MHLWSFKNFEDGAAIELVNARGAALRALSFDYCSITGETIGHIASSCPHITSISTKSSAGVSDEALAELAQCKQLQSVNIGYCKEALVDWAVSAFIKEGPSQLRVLSLNGGSVTDRSLEALAHSRCALTLTDLALQDCRQITCQGLKWLGAGCHNLQCLDVTNTPVKDAGLVASIRGCPHLIKLRLDGTSCSDPTIRLLGGHCKALRQLNVRRCFRLSGAMLAHLHPPQFPSLRSLGLGFPRSKTLTGEAIESLKLLRPTLQIIETGGQSMEQRRAGV</sequence>
<evidence type="ECO:0000313" key="3">
    <source>
        <dbReference type="EMBL" id="KAK3242866.1"/>
    </source>
</evidence>
<name>A0AAE0BU63_9CHLO</name>
<dbReference type="InterPro" id="IPR006553">
    <property type="entry name" value="Leu-rich_rpt_Cys-con_subtyp"/>
</dbReference>
<feature type="domain" description="F-box/LRR-repeat protein 15-like leucin rich repeat" evidence="2">
    <location>
        <begin position="42"/>
        <end position="264"/>
    </location>
</feature>
<dbReference type="GO" id="GO:0005930">
    <property type="term" value="C:axoneme"/>
    <property type="evidence" value="ECO:0007669"/>
    <property type="project" value="UniProtKB-SubCell"/>
</dbReference>
<comment type="caution">
    <text evidence="3">The sequence shown here is derived from an EMBL/GenBank/DDBJ whole genome shotgun (WGS) entry which is preliminary data.</text>
</comment>
<dbReference type="InterPro" id="IPR032675">
    <property type="entry name" value="LRR_dom_sf"/>
</dbReference>
<dbReference type="Gene3D" id="3.80.10.10">
    <property type="entry name" value="Ribonuclease Inhibitor"/>
    <property type="match status" value="1"/>
</dbReference>
<evidence type="ECO:0000256" key="1">
    <source>
        <dbReference type="ARBA" id="ARBA00004430"/>
    </source>
</evidence>
<evidence type="ECO:0000313" key="4">
    <source>
        <dbReference type="Proteomes" id="UP001190700"/>
    </source>
</evidence>
<dbReference type="GO" id="GO:0031146">
    <property type="term" value="P:SCF-dependent proteasomal ubiquitin-dependent protein catabolic process"/>
    <property type="evidence" value="ECO:0007669"/>
    <property type="project" value="TreeGrafter"/>
</dbReference>
<protein>
    <recommendedName>
        <fullName evidence="2">F-box/LRR-repeat protein 15-like leucin rich repeat domain-containing protein</fullName>
    </recommendedName>
</protein>
<dbReference type="AlphaFoldDB" id="A0AAE0BU63"/>
<reference evidence="3 4" key="1">
    <citation type="journal article" date="2015" name="Genome Biol. Evol.">
        <title>Comparative Genomics of a Bacterivorous Green Alga Reveals Evolutionary Causalities and Consequences of Phago-Mixotrophic Mode of Nutrition.</title>
        <authorList>
            <person name="Burns J.A."/>
            <person name="Paasch A."/>
            <person name="Narechania A."/>
            <person name="Kim E."/>
        </authorList>
    </citation>
    <scope>NUCLEOTIDE SEQUENCE [LARGE SCALE GENOMIC DNA]</scope>
    <source>
        <strain evidence="3 4">PLY_AMNH</strain>
    </source>
</reference>
<dbReference type="PANTHER" id="PTHR13318">
    <property type="entry name" value="PARTNER OF PAIRED, ISOFORM B-RELATED"/>
    <property type="match status" value="1"/>
</dbReference>
<dbReference type="PANTHER" id="PTHR13318:SF190">
    <property type="entry name" value="PARTNER OF PAIRED, ISOFORM B"/>
    <property type="match status" value="1"/>
</dbReference>
<dbReference type="Proteomes" id="UP001190700">
    <property type="component" value="Unassembled WGS sequence"/>
</dbReference>
<comment type="subcellular location">
    <subcellularLocation>
        <location evidence="1">Cytoplasm</location>
        <location evidence="1">Cytoskeleton</location>
        <location evidence="1">Cilium axoneme</location>
    </subcellularLocation>
</comment>
<proteinExistence type="predicted"/>
<keyword evidence="4" id="KW-1185">Reference proteome</keyword>
<accession>A0AAE0BU63</accession>
<dbReference type="Pfam" id="PF25372">
    <property type="entry name" value="DUF7885"/>
    <property type="match status" value="1"/>
</dbReference>
<gene>
    <name evidence="3" type="ORF">CYMTET_47443</name>
</gene>
<organism evidence="3 4">
    <name type="scientific">Cymbomonas tetramitiformis</name>
    <dbReference type="NCBI Taxonomy" id="36881"/>
    <lineage>
        <taxon>Eukaryota</taxon>
        <taxon>Viridiplantae</taxon>
        <taxon>Chlorophyta</taxon>
        <taxon>Pyramimonadophyceae</taxon>
        <taxon>Pyramimonadales</taxon>
        <taxon>Pyramimonadaceae</taxon>
        <taxon>Cymbomonas</taxon>
    </lineage>
</organism>
<dbReference type="EMBL" id="LGRX02033109">
    <property type="protein sequence ID" value="KAK3242866.1"/>
    <property type="molecule type" value="Genomic_DNA"/>
</dbReference>
<evidence type="ECO:0000259" key="2">
    <source>
        <dbReference type="Pfam" id="PF25372"/>
    </source>
</evidence>
<dbReference type="InterPro" id="IPR057207">
    <property type="entry name" value="FBXL15_LRR"/>
</dbReference>